<protein>
    <submittedName>
        <fullName evidence="1">Uncharacterized protein</fullName>
    </submittedName>
</protein>
<dbReference type="OrthoDB" id="164584at2"/>
<reference evidence="1 2" key="1">
    <citation type="submission" date="2007-08" db="EMBL/GenBank/DDBJ databases">
        <title>Complete sequence of Roseiflexus castenholzii DSM 13941.</title>
        <authorList>
            <consortium name="US DOE Joint Genome Institute"/>
            <person name="Copeland A."/>
            <person name="Lucas S."/>
            <person name="Lapidus A."/>
            <person name="Barry K."/>
            <person name="Glavina del Rio T."/>
            <person name="Dalin E."/>
            <person name="Tice H."/>
            <person name="Pitluck S."/>
            <person name="Thompson L.S."/>
            <person name="Brettin T."/>
            <person name="Bruce D."/>
            <person name="Detter J.C."/>
            <person name="Han C."/>
            <person name="Tapia R."/>
            <person name="Schmutz J."/>
            <person name="Larimer F."/>
            <person name="Land M."/>
            <person name="Hauser L."/>
            <person name="Kyrpides N."/>
            <person name="Mikhailova N."/>
            <person name="Bryant D.A."/>
            <person name="Hanada S."/>
            <person name="Tsukatani Y."/>
            <person name="Richardson P."/>
        </authorList>
    </citation>
    <scope>NUCLEOTIDE SEQUENCE [LARGE SCALE GENOMIC DNA]</scope>
    <source>
        <strain evidence="2">DSM 13941 / HLO8</strain>
    </source>
</reference>
<name>A7NFH2_ROSCS</name>
<dbReference type="EMBL" id="CP000804">
    <property type="protein sequence ID" value="ABU56194.1"/>
    <property type="molecule type" value="Genomic_DNA"/>
</dbReference>
<dbReference type="HOGENOM" id="CLU_2719835_0_0_0"/>
<dbReference type="STRING" id="383372.Rcas_0056"/>
<evidence type="ECO:0000313" key="2">
    <source>
        <dbReference type="Proteomes" id="UP000000263"/>
    </source>
</evidence>
<dbReference type="RefSeq" id="WP_011997599.1">
    <property type="nucleotide sequence ID" value="NC_009767.1"/>
</dbReference>
<dbReference type="AlphaFoldDB" id="A7NFH2"/>
<proteinExistence type="predicted"/>
<dbReference type="Proteomes" id="UP000000263">
    <property type="component" value="Chromosome"/>
</dbReference>
<gene>
    <name evidence="1" type="ordered locus">Rcas_0056</name>
</gene>
<dbReference type="KEGG" id="rca:Rcas_0056"/>
<organism evidence="1 2">
    <name type="scientific">Roseiflexus castenholzii (strain DSM 13941 / HLO8)</name>
    <dbReference type="NCBI Taxonomy" id="383372"/>
    <lineage>
        <taxon>Bacteria</taxon>
        <taxon>Bacillati</taxon>
        <taxon>Chloroflexota</taxon>
        <taxon>Chloroflexia</taxon>
        <taxon>Chloroflexales</taxon>
        <taxon>Roseiflexineae</taxon>
        <taxon>Roseiflexaceae</taxon>
        <taxon>Roseiflexus</taxon>
    </lineage>
</organism>
<sequence length="73" mass="8198">MLTIEQVLEYLERRIAEHHLAGDRLALKRDQDVAGFLMAAARDSGDKHLALRFQVLAARAADLREQLEPDATS</sequence>
<accession>A7NFH2</accession>
<evidence type="ECO:0000313" key="1">
    <source>
        <dbReference type="EMBL" id="ABU56194.1"/>
    </source>
</evidence>
<keyword evidence="2" id="KW-1185">Reference proteome</keyword>